<evidence type="ECO:0000259" key="3">
    <source>
        <dbReference type="SMART" id="SM00382"/>
    </source>
</evidence>
<sequence>MEAASGQVPSPLGARTHDELVARLRELRVKAKKSIRETHRLVDELRQENGRGSLGFETVRRCFEYGRTRIESDLVADIAQVLLGNKLRSVEWRQVCEAIEAGAGQQSVVRVDTTFPAVDFVGRDEEIRQVLTASSGNAVVLIHGMPGTGKTALAAHCARLVERASGPARRLAVNLRGYDSASPPADPAAALDGFLRAAGISAHRFAGQSLQTRRSLLATALGDQPVVVLLDNARHADQVEPLVPTVPHSVVLVTSRHHLDLPDAVRLRLEPLTATDALELLRSQIGAELVDRAPEVAADVVELAGRNPLALRLIAGRIREYGDVTLADHRDWLVDDRERGRIEDRVELAFRSSYRQFPAAVARLLRLVSLHPGHDLDGYAAAALAGVSHTEVTEQLQSLAAASMLEPLESGRYQLHDLVRAFAAEEARRGDPPPVREAAIGRLLDYYRFAAAKAMDAYSPHDRARRPSVSPIELPVPEFADREAARAWLDAEYANLVDVADRSRAHAVDLSSILFAYLDDAAHHRDALRLHTQAETVAAGVERGRVLVNLGATSSQLGRYDDAIGFYEQALVVHRENGDRAGEGRAHGNLGITNAELGRTLEAIDHLEQAVSIHREVGNRLNEAIASGNLCHLFQLIGKYDDARAFGQHQLRVARELGHRVAEGVALGNLGNVERSEGRHELALDLHGQALAIARETGIRGQEIDGLNDLATDLRLLSRPEEAQRRHREALALATRHGNLMQQAKAHEGIGRCLLHAKDGAAARPELAEALRIYSELGVPAAGELTDLLASLS</sequence>
<evidence type="ECO:0000256" key="1">
    <source>
        <dbReference type="PROSITE-ProRule" id="PRU00339"/>
    </source>
</evidence>
<dbReference type="SMART" id="SM00382">
    <property type="entry name" value="AAA"/>
    <property type="match status" value="1"/>
</dbReference>
<evidence type="ECO:0000313" key="5">
    <source>
        <dbReference type="Proteomes" id="UP001595699"/>
    </source>
</evidence>
<accession>A0ABV7YHF6</accession>
<comment type="caution">
    <text evidence="4">The sequence shown here is derived from an EMBL/GenBank/DDBJ whole genome shotgun (WGS) entry which is preliminary data.</text>
</comment>
<dbReference type="PANTHER" id="PTHR47691">
    <property type="entry name" value="REGULATOR-RELATED"/>
    <property type="match status" value="1"/>
</dbReference>
<proteinExistence type="predicted"/>
<feature type="repeat" description="TPR" evidence="1">
    <location>
        <begin position="544"/>
        <end position="577"/>
    </location>
</feature>
<dbReference type="PANTHER" id="PTHR47691:SF3">
    <property type="entry name" value="HTH-TYPE TRANSCRIPTIONAL REGULATOR RV0890C-RELATED"/>
    <property type="match status" value="1"/>
</dbReference>
<gene>
    <name evidence="4" type="ORF">ACFOUW_19870</name>
</gene>
<dbReference type="SUPFAM" id="SSF52540">
    <property type="entry name" value="P-loop containing nucleoside triphosphate hydrolases"/>
    <property type="match status" value="1"/>
</dbReference>
<dbReference type="PROSITE" id="PS50005">
    <property type="entry name" value="TPR"/>
    <property type="match status" value="1"/>
</dbReference>
<dbReference type="Proteomes" id="UP001595699">
    <property type="component" value="Unassembled WGS sequence"/>
</dbReference>
<keyword evidence="5" id="KW-1185">Reference proteome</keyword>
<dbReference type="InterPro" id="IPR011990">
    <property type="entry name" value="TPR-like_helical_dom_sf"/>
</dbReference>
<dbReference type="SUPFAM" id="SSF48452">
    <property type="entry name" value="TPR-like"/>
    <property type="match status" value="2"/>
</dbReference>
<dbReference type="RefSeq" id="WP_205119808.1">
    <property type="nucleotide sequence ID" value="NZ_JAFBCM010000001.1"/>
</dbReference>
<dbReference type="InterPro" id="IPR019734">
    <property type="entry name" value="TPR_rpt"/>
</dbReference>
<reference evidence="5" key="1">
    <citation type="journal article" date="2019" name="Int. J. Syst. Evol. Microbiol.">
        <title>The Global Catalogue of Microorganisms (GCM) 10K type strain sequencing project: providing services to taxonomists for standard genome sequencing and annotation.</title>
        <authorList>
            <consortium name="The Broad Institute Genomics Platform"/>
            <consortium name="The Broad Institute Genome Sequencing Center for Infectious Disease"/>
            <person name="Wu L."/>
            <person name="Ma J."/>
        </authorList>
    </citation>
    <scope>NUCLEOTIDE SEQUENCE [LARGE SCALE GENOMIC DNA]</scope>
    <source>
        <strain evidence="5">CGMCC 4.7241</strain>
    </source>
</reference>
<dbReference type="PRINTS" id="PR00364">
    <property type="entry name" value="DISEASERSIST"/>
</dbReference>
<dbReference type="InterPro" id="IPR003593">
    <property type="entry name" value="AAA+_ATPase"/>
</dbReference>
<dbReference type="Gene3D" id="3.40.50.300">
    <property type="entry name" value="P-loop containing nucleotide triphosphate hydrolases"/>
    <property type="match status" value="1"/>
</dbReference>
<dbReference type="InterPro" id="IPR027417">
    <property type="entry name" value="P-loop_NTPase"/>
</dbReference>
<protein>
    <submittedName>
        <fullName evidence="4">Tetratricopeptide repeat protein</fullName>
    </submittedName>
</protein>
<feature type="coiled-coil region" evidence="2">
    <location>
        <begin position="17"/>
        <end position="48"/>
    </location>
</feature>
<dbReference type="SMART" id="SM00028">
    <property type="entry name" value="TPR"/>
    <property type="match status" value="6"/>
</dbReference>
<dbReference type="InterPro" id="IPR041664">
    <property type="entry name" value="AAA_16"/>
</dbReference>
<dbReference type="EMBL" id="JBHRZH010000017">
    <property type="protein sequence ID" value="MFC3763110.1"/>
    <property type="molecule type" value="Genomic_DNA"/>
</dbReference>
<dbReference type="Gene3D" id="1.25.40.10">
    <property type="entry name" value="Tetratricopeptide repeat domain"/>
    <property type="match status" value="2"/>
</dbReference>
<keyword evidence="2" id="KW-0175">Coiled coil</keyword>
<name>A0ABV7YHF6_9ACTN</name>
<keyword evidence="1" id="KW-0802">TPR repeat</keyword>
<dbReference type="Pfam" id="PF13424">
    <property type="entry name" value="TPR_12"/>
    <property type="match status" value="2"/>
</dbReference>
<dbReference type="Pfam" id="PF13191">
    <property type="entry name" value="AAA_16"/>
    <property type="match status" value="1"/>
</dbReference>
<evidence type="ECO:0000256" key="2">
    <source>
        <dbReference type="SAM" id="Coils"/>
    </source>
</evidence>
<evidence type="ECO:0000313" key="4">
    <source>
        <dbReference type="EMBL" id="MFC3763110.1"/>
    </source>
</evidence>
<feature type="domain" description="AAA+ ATPase" evidence="3">
    <location>
        <begin position="136"/>
        <end position="279"/>
    </location>
</feature>
<organism evidence="4 5">
    <name type="scientific">Tenggerimyces flavus</name>
    <dbReference type="NCBI Taxonomy" id="1708749"/>
    <lineage>
        <taxon>Bacteria</taxon>
        <taxon>Bacillati</taxon>
        <taxon>Actinomycetota</taxon>
        <taxon>Actinomycetes</taxon>
        <taxon>Propionibacteriales</taxon>
        <taxon>Nocardioidaceae</taxon>
        <taxon>Tenggerimyces</taxon>
    </lineage>
</organism>